<organism evidence="1 2">
    <name type="scientific">Cryptolaemus montrouzieri</name>
    <dbReference type="NCBI Taxonomy" id="559131"/>
    <lineage>
        <taxon>Eukaryota</taxon>
        <taxon>Metazoa</taxon>
        <taxon>Ecdysozoa</taxon>
        <taxon>Arthropoda</taxon>
        <taxon>Hexapoda</taxon>
        <taxon>Insecta</taxon>
        <taxon>Pterygota</taxon>
        <taxon>Neoptera</taxon>
        <taxon>Endopterygota</taxon>
        <taxon>Coleoptera</taxon>
        <taxon>Polyphaga</taxon>
        <taxon>Cucujiformia</taxon>
        <taxon>Coccinelloidea</taxon>
        <taxon>Coccinellidae</taxon>
        <taxon>Scymninae</taxon>
        <taxon>Scymnini</taxon>
        <taxon>Cryptolaemus</taxon>
    </lineage>
</organism>
<dbReference type="Proteomes" id="UP001516400">
    <property type="component" value="Unassembled WGS sequence"/>
</dbReference>
<reference evidence="1 2" key="1">
    <citation type="journal article" date="2021" name="BMC Biol.">
        <title>Horizontally acquired antibacterial genes associated with adaptive radiation of ladybird beetles.</title>
        <authorList>
            <person name="Li H.S."/>
            <person name="Tang X.F."/>
            <person name="Huang Y.H."/>
            <person name="Xu Z.Y."/>
            <person name="Chen M.L."/>
            <person name="Du X.Y."/>
            <person name="Qiu B.Y."/>
            <person name="Chen P.T."/>
            <person name="Zhang W."/>
            <person name="Slipinski A."/>
            <person name="Escalona H.E."/>
            <person name="Waterhouse R.M."/>
            <person name="Zwick A."/>
            <person name="Pang H."/>
        </authorList>
    </citation>
    <scope>NUCLEOTIDE SEQUENCE [LARGE SCALE GENOMIC DNA]</scope>
    <source>
        <strain evidence="1">SYSU2018</strain>
    </source>
</reference>
<dbReference type="EMBL" id="JABFTP020000062">
    <property type="protein sequence ID" value="KAL3273371.1"/>
    <property type="molecule type" value="Genomic_DNA"/>
</dbReference>
<dbReference type="PANTHER" id="PTHR33480:SF1">
    <property type="entry name" value="TYR RECOMBINASE DOMAIN-CONTAINING PROTEIN"/>
    <property type="match status" value="1"/>
</dbReference>
<name>A0ABD2N4Y8_9CUCU</name>
<evidence type="ECO:0000313" key="2">
    <source>
        <dbReference type="Proteomes" id="UP001516400"/>
    </source>
</evidence>
<protein>
    <submittedName>
        <fullName evidence="1">Uncharacterized protein</fullName>
    </submittedName>
</protein>
<comment type="caution">
    <text evidence="1">The sequence shown here is derived from an EMBL/GenBank/DDBJ whole genome shotgun (WGS) entry which is preliminary data.</text>
</comment>
<dbReference type="AlphaFoldDB" id="A0ABD2N4Y8"/>
<gene>
    <name evidence="1" type="ORF">HHI36_014819</name>
</gene>
<evidence type="ECO:0000313" key="1">
    <source>
        <dbReference type="EMBL" id="KAL3273371.1"/>
    </source>
</evidence>
<proteinExistence type="predicted"/>
<keyword evidence="2" id="KW-1185">Reference proteome</keyword>
<dbReference type="PANTHER" id="PTHR33480">
    <property type="entry name" value="SET DOMAIN-CONTAINING PROTEIN-RELATED"/>
    <property type="match status" value="1"/>
</dbReference>
<sequence length="298" mass="34501">MRKQGYLYMRAENNIENPVRRSKKIDNSVRKYFVCTYSLGQYSKKFLYKHVEICKQRPATAERASRNCLARSQTFFTTLKSKNQSKIREMARMLIILKDINSSVHMIFDAMKPGMFQDIITATKVISGYDSINKSYKSPSLAPHMGTNLKLLCDIALKIVIENIALKVIKEKQWQKPNLLPSAEDIENFRTYVNDLANSTYIELRQGKWTLMNYRTLTECVLAFTVMFNRKRIGDVQYLKIETYTKNESTSIQEAFGESLTLVEKIISKKFKRVVTEGKGSKPVPILLSSLNQKFIRE</sequence>
<accession>A0ABD2N4Y8</accession>